<dbReference type="KEGG" id="dpx:DAPPUDRAFT_270784"/>
<evidence type="ECO:0000256" key="1">
    <source>
        <dbReference type="SAM" id="MobiDB-lite"/>
    </source>
</evidence>
<organism evidence="2 3">
    <name type="scientific">Daphnia pulex</name>
    <name type="common">Water flea</name>
    <dbReference type="NCBI Taxonomy" id="6669"/>
    <lineage>
        <taxon>Eukaryota</taxon>
        <taxon>Metazoa</taxon>
        <taxon>Ecdysozoa</taxon>
        <taxon>Arthropoda</taxon>
        <taxon>Crustacea</taxon>
        <taxon>Branchiopoda</taxon>
        <taxon>Diplostraca</taxon>
        <taxon>Cladocera</taxon>
        <taxon>Anomopoda</taxon>
        <taxon>Daphniidae</taxon>
        <taxon>Daphnia</taxon>
    </lineage>
</organism>
<dbReference type="AlphaFoldDB" id="E9I1A8"/>
<dbReference type="PhylomeDB" id="E9I1A8"/>
<evidence type="ECO:0000313" key="2">
    <source>
        <dbReference type="EMBL" id="EFX62222.1"/>
    </source>
</evidence>
<gene>
    <name evidence="2" type="ORF">DAPPUDRAFT_270784</name>
</gene>
<dbReference type="InParanoid" id="E9I1A8"/>
<reference evidence="2 3" key="1">
    <citation type="journal article" date="2011" name="Science">
        <title>The ecoresponsive genome of Daphnia pulex.</title>
        <authorList>
            <person name="Colbourne J.K."/>
            <person name="Pfrender M.E."/>
            <person name="Gilbert D."/>
            <person name="Thomas W.K."/>
            <person name="Tucker A."/>
            <person name="Oakley T.H."/>
            <person name="Tokishita S."/>
            <person name="Aerts A."/>
            <person name="Arnold G.J."/>
            <person name="Basu M.K."/>
            <person name="Bauer D.J."/>
            <person name="Caceres C.E."/>
            <person name="Carmel L."/>
            <person name="Casola C."/>
            <person name="Choi J.H."/>
            <person name="Detter J.C."/>
            <person name="Dong Q."/>
            <person name="Dusheyko S."/>
            <person name="Eads B.D."/>
            <person name="Frohlich T."/>
            <person name="Geiler-Samerotte K.A."/>
            <person name="Gerlach D."/>
            <person name="Hatcher P."/>
            <person name="Jogdeo S."/>
            <person name="Krijgsveld J."/>
            <person name="Kriventseva E.V."/>
            <person name="Kultz D."/>
            <person name="Laforsch C."/>
            <person name="Lindquist E."/>
            <person name="Lopez J."/>
            <person name="Manak J.R."/>
            <person name="Muller J."/>
            <person name="Pangilinan J."/>
            <person name="Patwardhan R.P."/>
            <person name="Pitluck S."/>
            <person name="Pritham E.J."/>
            <person name="Rechtsteiner A."/>
            <person name="Rho M."/>
            <person name="Rogozin I.B."/>
            <person name="Sakarya O."/>
            <person name="Salamov A."/>
            <person name="Schaack S."/>
            <person name="Shapiro H."/>
            <person name="Shiga Y."/>
            <person name="Skalitzky C."/>
            <person name="Smith Z."/>
            <person name="Souvorov A."/>
            <person name="Sung W."/>
            <person name="Tang Z."/>
            <person name="Tsuchiya D."/>
            <person name="Tu H."/>
            <person name="Vos H."/>
            <person name="Wang M."/>
            <person name="Wolf Y.I."/>
            <person name="Yamagata H."/>
            <person name="Yamada T."/>
            <person name="Ye Y."/>
            <person name="Shaw J.R."/>
            <person name="Andrews J."/>
            <person name="Crease T.J."/>
            <person name="Tang H."/>
            <person name="Lucas S.M."/>
            <person name="Robertson H.M."/>
            <person name="Bork P."/>
            <person name="Koonin E.V."/>
            <person name="Zdobnov E.M."/>
            <person name="Grigoriev I.V."/>
            <person name="Lynch M."/>
            <person name="Boore J.L."/>
        </authorList>
    </citation>
    <scope>NUCLEOTIDE SEQUENCE [LARGE SCALE GENOMIC DNA]</scope>
</reference>
<evidence type="ECO:0000313" key="3">
    <source>
        <dbReference type="Proteomes" id="UP000000305"/>
    </source>
</evidence>
<name>E9I1A8_DAPPU</name>
<dbReference type="HOGENOM" id="CLU_1082829_0_0_1"/>
<accession>E9I1A8</accession>
<feature type="compositionally biased region" description="Polar residues" evidence="1">
    <location>
        <begin position="157"/>
        <end position="168"/>
    </location>
</feature>
<feature type="region of interest" description="Disordered" evidence="1">
    <location>
        <begin position="142"/>
        <end position="178"/>
    </location>
</feature>
<protein>
    <submittedName>
        <fullName evidence="2">Uncharacterized protein</fullName>
    </submittedName>
</protein>
<keyword evidence="3" id="KW-1185">Reference proteome</keyword>
<feature type="compositionally biased region" description="Low complexity" evidence="1">
    <location>
        <begin position="142"/>
        <end position="156"/>
    </location>
</feature>
<dbReference type="OrthoDB" id="8440449at2759"/>
<proteinExistence type="predicted"/>
<dbReference type="Proteomes" id="UP000000305">
    <property type="component" value="Unassembled WGS sequence"/>
</dbReference>
<sequence length="257" mass="27749">MSQITARLLSTQNGVNSIIYYFAENEKGHNSVSGMAFGDKAEKFVASPKAVKFSQHFRKSFSVEEITMCNVEAEEETSTGKKTSLAGFLAREDDGCLITDVVAEESSGYIENEPSCGLSAASASIENVVAGTKVSKVKRIIESSSDSESEMKGQSSIQATGKSKNASRINEKKKQRTVGSRSAYVGGDLATTGQFPYVVSIIENVRHFFSRQLFIKDHLDRSTSCSSLARVQAMRAGCVYSAGLEIDNKEMAADSEG</sequence>
<dbReference type="EMBL" id="GL733743">
    <property type="protein sequence ID" value="EFX62222.1"/>
    <property type="molecule type" value="Genomic_DNA"/>
</dbReference>